<sequence>ECLATNPFFSNGSCLMTINFGDQFKVSAQLTANNSNRRQLNGSILGISRLPGSLEVLNRTTGMLVTCTNATCPHAQLVRLANGSQAWANFAPFSAFGGWMGMVNARSSQDYQSRAFKFFSYISKPDNSIDDVLDLTSGIDPYRSSHLQPSAENLARWTSSGYDADATLAYLQVISEDLGYDNVVLDIRLQSMANVTRTVLAAVADNTTWGNQPIDELLLWGQAAMESELNHSGANPRELQLQYWQLIGDSPGDGKGPRQDQKQGERLNNGAIIDNVSTRGGFKGTLGLAVLIPLGTVLLAVVVGLLVWRRVTGHRSLLYGAVKAPMAGPQTTLLITDIQ</sequence>
<gene>
    <name evidence="2" type="ORF">Vretifemale_20377</name>
</gene>
<comment type="caution">
    <text evidence="2">The sequence shown here is derived from an EMBL/GenBank/DDBJ whole genome shotgun (WGS) entry which is preliminary data.</text>
</comment>
<keyword evidence="1" id="KW-0812">Transmembrane</keyword>
<name>A0A8J4D6C1_9CHLO</name>
<dbReference type="EMBL" id="BNCP01000084">
    <property type="protein sequence ID" value="GIL92889.1"/>
    <property type="molecule type" value="Genomic_DNA"/>
</dbReference>
<dbReference type="OrthoDB" id="546888at2759"/>
<feature type="transmembrane region" description="Helical" evidence="1">
    <location>
        <begin position="286"/>
        <end position="308"/>
    </location>
</feature>
<accession>A0A8J4D6C1</accession>
<evidence type="ECO:0000256" key="1">
    <source>
        <dbReference type="SAM" id="Phobius"/>
    </source>
</evidence>
<feature type="non-terminal residue" evidence="2">
    <location>
        <position position="1"/>
    </location>
</feature>
<dbReference type="Proteomes" id="UP000747110">
    <property type="component" value="Unassembled WGS sequence"/>
</dbReference>
<feature type="non-terminal residue" evidence="2">
    <location>
        <position position="339"/>
    </location>
</feature>
<protein>
    <submittedName>
        <fullName evidence="2">Uncharacterized protein</fullName>
    </submittedName>
</protein>
<proteinExistence type="predicted"/>
<evidence type="ECO:0000313" key="2">
    <source>
        <dbReference type="EMBL" id="GIL92889.1"/>
    </source>
</evidence>
<organism evidence="2 3">
    <name type="scientific">Volvox reticuliferus</name>
    <dbReference type="NCBI Taxonomy" id="1737510"/>
    <lineage>
        <taxon>Eukaryota</taxon>
        <taxon>Viridiplantae</taxon>
        <taxon>Chlorophyta</taxon>
        <taxon>core chlorophytes</taxon>
        <taxon>Chlorophyceae</taxon>
        <taxon>CS clade</taxon>
        <taxon>Chlamydomonadales</taxon>
        <taxon>Volvocaceae</taxon>
        <taxon>Volvox</taxon>
    </lineage>
</organism>
<reference evidence="2" key="1">
    <citation type="journal article" date="2021" name="Proc. Natl. Acad. Sci. U.S.A.">
        <title>Three genomes in the algal genus Volvox reveal the fate of a haploid sex-determining region after a transition to homothallism.</title>
        <authorList>
            <person name="Yamamoto K."/>
            <person name="Hamaji T."/>
            <person name="Kawai-Toyooka H."/>
            <person name="Matsuzaki R."/>
            <person name="Takahashi F."/>
            <person name="Nishimura Y."/>
            <person name="Kawachi M."/>
            <person name="Noguchi H."/>
            <person name="Minakuchi Y."/>
            <person name="Umen J.G."/>
            <person name="Toyoda A."/>
            <person name="Nozaki H."/>
        </authorList>
    </citation>
    <scope>NUCLEOTIDE SEQUENCE</scope>
    <source>
        <strain evidence="2">NIES-3786</strain>
    </source>
</reference>
<keyword evidence="1" id="KW-1133">Transmembrane helix</keyword>
<evidence type="ECO:0000313" key="3">
    <source>
        <dbReference type="Proteomes" id="UP000747110"/>
    </source>
</evidence>
<keyword evidence="3" id="KW-1185">Reference proteome</keyword>
<dbReference type="AlphaFoldDB" id="A0A8J4D6C1"/>
<keyword evidence="1" id="KW-0472">Membrane</keyword>